<evidence type="ECO:0000256" key="1">
    <source>
        <dbReference type="SAM" id="SignalP"/>
    </source>
</evidence>
<evidence type="ECO:0000313" key="3">
    <source>
        <dbReference type="Proteomes" id="UP000789570"/>
    </source>
</evidence>
<name>A0A9N9AL10_9GLOM</name>
<dbReference type="AlphaFoldDB" id="A0A9N9AL10"/>
<gene>
    <name evidence="2" type="ORF">FCALED_LOCUS5318</name>
</gene>
<proteinExistence type="predicted"/>
<reference evidence="2" key="1">
    <citation type="submission" date="2021-06" db="EMBL/GenBank/DDBJ databases">
        <authorList>
            <person name="Kallberg Y."/>
            <person name="Tangrot J."/>
            <person name="Rosling A."/>
        </authorList>
    </citation>
    <scope>NUCLEOTIDE SEQUENCE</scope>
    <source>
        <strain evidence="2">UK204</strain>
    </source>
</reference>
<evidence type="ECO:0000313" key="2">
    <source>
        <dbReference type="EMBL" id="CAG8534105.1"/>
    </source>
</evidence>
<dbReference type="Proteomes" id="UP000789570">
    <property type="component" value="Unassembled WGS sequence"/>
</dbReference>
<feature type="chain" id="PRO_5040236517" evidence="1">
    <location>
        <begin position="25"/>
        <end position="78"/>
    </location>
</feature>
<comment type="caution">
    <text evidence="2">The sequence shown here is derived from an EMBL/GenBank/DDBJ whole genome shotgun (WGS) entry which is preliminary data.</text>
</comment>
<keyword evidence="3" id="KW-1185">Reference proteome</keyword>
<accession>A0A9N9AL10</accession>
<organism evidence="2 3">
    <name type="scientific">Funneliformis caledonium</name>
    <dbReference type="NCBI Taxonomy" id="1117310"/>
    <lineage>
        <taxon>Eukaryota</taxon>
        <taxon>Fungi</taxon>
        <taxon>Fungi incertae sedis</taxon>
        <taxon>Mucoromycota</taxon>
        <taxon>Glomeromycotina</taxon>
        <taxon>Glomeromycetes</taxon>
        <taxon>Glomerales</taxon>
        <taxon>Glomeraceae</taxon>
        <taxon>Funneliformis</taxon>
    </lineage>
</organism>
<protein>
    <submittedName>
        <fullName evidence="2">5999_t:CDS:1</fullName>
    </submittedName>
</protein>
<keyword evidence="1" id="KW-0732">Signal</keyword>
<dbReference type="EMBL" id="CAJVPQ010001136">
    <property type="protein sequence ID" value="CAG8534105.1"/>
    <property type="molecule type" value="Genomic_DNA"/>
</dbReference>
<feature type="signal peptide" evidence="1">
    <location>
        <begin position="1"/>
        <end position="24"/>
    </location>
</feature>
<sequence length="78" mass="8710">MKIIKKLNLFLVIAIVVFITFASSLPNRKRDDILKESKDKNQLSLIKRQNGCPAGTYPRKNGCCCDNTCGPNPVEIIC</sequence>